<keyword evidence="2" id="KW-1185">Reference proteome</keyword>
<organism evidence="1 2">
    <name type="scientific">Armillaria tabescens</name>
    <name type="common">Ringless honey mushroom</name>
    <name type="synonym">Agaricus tabescens</name>
    <dbReference type="NCBI Taxonomy" id="1929756"/>
    <lineage>
        <taxon>Eukaryota</taxon>
        <taxon>Fungi</taxon>
        <taxon>Dikarya</taxon>
        <taxon>Basidiomycota</taxon>
        <taxon>Agaricomycotina</taxon>
        <taxon>Agaricomycetes</taxon>
        <taxon>Agaricomycetidae</taxon>
        <taxon>Agaricales</taxon>
        <taxon>Marasmiineae</taxon>
        <taxon>Physalacriaceae</taxon>
        <taxon>Desarmillaria</taxon>
    </lineage>
</organism>
<evidence type="ECO:0000313" key="1">
    <source>
        <dbReference type="EMBL" id="KAK0461861.1"/>
    </source>
</evidence>
<accession>A0AA39T3I3</accession>
<dbReference type="Gene3D" id="3.80.10.10">
    <property type="entry name" value="Ribonuclease Inhibitor"/>
    <property type="match status" value="1"/>
</dbReference>
<evidence type="ECO:0008006" key="3">
    <source>
        <dbReference type="Google" id="ProtNLM"/>
    </source>
</evidence>
<gene>
    <name evidence="1" type="ORF">EV420DRAFT_1527698</name>
</gene>
<reference evidence="1" key="1">
    <citation type="submission" date="2023-06" db="EMBL/GenBank/DDBJ databases">
        <authorList>
            <consortium name="Lawrence Berkeley National Laboratory"/>
            <person name="Ahrendt S."/>
            <person name="Sahu N."/>
            <person name="Indic B."/>
            <person name="Wong-Bajracharya J."/>
            <person name="Merenyi Z."/>
            <person name="Ke H.-M."/>
            <person name="Monk M."/>
            <person name="Kocsube S."/>
            <person name="Drula E."/>
            <person name="Lipzen A."/>
            <person name="Balint B."/>
            <person name="Henrissat B."/>
            <person name="Andreopoulos B."/>
            <person name="Martin F.M."/>
            <person name="Harder C.B."/>
            <person name="Rigling D."/>
            <person name="Ford K.L."/>
            <person name="Foster G.D."/>
            <person name="Pangilinan J."/>
            <person name="Papanicolaou A."/>
            <person name="Barry K."/>
            <person name="LaButti K."/>
            <person name="Viragh M."/>
            <person name="Koriabine M."/>
            <person name="Yan M."/>
            <person name="Riley R."/>
            <person name="Champramary S."/>
            <person name="Plett K.L."/>
            <person name="Tsai I.J."/>
            <person name="Slot J."/>
            <person name="Sipos G."/>
            <person name="Plett J."/>
            <person name="Nagy L.G."/>
            <person name="Grigoriev I.V."/>
        </authorList>
    </citation>
    <scope>NUCLEOTIDE SEQUENCE</scope>
    <source>
        <strain evidence="1">CCBAS 213</strain>
    </source>
</reference>
<dbReference type="EMBL" id="JAUEPS010000010">
    <property type="protein sequence ID" value="KAK0461861.1"/>
    <property type="molecule type" value="Genomic_DNA"/>
</dbReference>
<dbReference type="RefSeq" id="XP_060333599.1">
    <property type="nucleotide sequence ID" value="XM_060472464.1"/>
</dbReference>
<protein>
    <recommendedName>
        <fullName evidence="3">F-box domain-containing protein</fullName>
    </recommendedName>
</protein>
<dbReference type="SUPFAM" id="SSF52047">
    <property type="entry name" value="RNI-like"/>
    <property type="match status" value="1"/>
</dbReference>
<name>A0AA39T3I3_ARMTA</name>
<dbReference type="InterPro" id="IPR032675">
    <property type="entry name" value="LRR_dom_sf"/>
</dbReference>
<dbReference type="GeneID" id="85356012"/>
<evidence type="ECO:0000313" key="2">
    <source>
        <dbReference type="Proteomes" id="UP001175211"/>
    </source>
</evidence>
<dbReference type="Proteomes" id="UP001175211">
    <property type="component" value="Unassembled WGS sequence"/>
</dbReference>
<dbReference type="AlphaFoldDB" id="A0AA39T3I3"/>
<comment type="caution">
    <text evidence="1">The sequence shown here is derived from an EMBL/GenBank/DDBJ whole genome shotgun (WGS) entry which is preliminary data.</text>
</comment>
<sequence>MSLQTFPQELINSIVNEIYDDHDALYACTLVNHAFLSAARFHFHSLINVEASHEVSSKLLELISISPGFCSAVKAVRLIFKSNESSGDHDAEELSLLPHVLRALSNLTAFSIRGCSRTIPSRLCQDLPLCPNIRSLSLTSLNFASPTDFLLLCIRFPGIQGIHLLNIGHFGAESGDPNDIGPRPRPEYLCLRRMKGDVLKYIDTSRLKKIRLTGAPGHQLHDIIQSTLINAAPKLEEVVINTEPHRTNALDLSRIPRITVQHFNYLREPFAGLKNLFFDKYPRELFAVKELTLKLYLFPERILSCEESQWAWLEDILLAVRDRVNIIVVVDHGDLDRYEADCVQKFSSAMPRLDNRGTLEVYMVEGISRSRDDAQILHCGSFFIPRKKIDVDAIGVRKRGET</sequence>
<proteinExistence type="predicted"/>